<evidence type="ECO:0000256" key="1">
    <source>
        <dbReference type="SAM" id="MobiDB-lite"/>
    </source>
</evidence>
<organism evidence="2">
    <name type="scientific">Burkholderia pseudomallei</name>
    <name type="common">Pseudomonas pseudomallei</name>
    <dbReference type="NCBI Taxonomy" id="28450"/>
    <lineage>
        <taxon>Bacteria</taxon>
        <taxon>Pseudomonadati</taxon>
        <taxon>Pseudomonadota</taxon>
        <taxon>Betaproteobacteria</taxon>
        <taxon>Burkholderiales</taxon>
        <taxon>Burkholderiaceae</taxon>
        <taxon>Burkholderia</taxon>
        <taxon>pseudomallei group</taxon>
    </lineage>
</organism>
<feature type="region of interest" description="Disordered" evidence="1">
    <location>
        <begin position="1"/>
        <end position="102"/>
    </location>
</feature>
<geneLocation type="plasmid" evidence="2">
    <name>pBPSE01</name>
</geneLocation>
<proteinExistence type="predicted"/>
<sequence>MWQCQLAREAERPARRARYPSGVPTARREAGGDGSRRGKPRDAAQSQERDRPVAGPPYARLALRPAPPAGAQRAAARLAPLHVKAPKKPPEAGGQGTVCRAR</sequence>
<feature type="compositionally biased region" description="Basic and acidic residues" evidence="1">
    <location>
        <begin position="26"/>
        <end position="52"/>
    </location>
</feature>
<dbReference type="AlphaFoldDB" id="A0A0C5BET6"/>
<gene>
    <name evidence="2" type="ORF">pBPS020</name>
</gene>
<keyword evidence="2" id="KW-0614">Plasmid</keyword>
<dbReference type="EMBL" id="KF418775">
    <property type="protein sequence ID" value="AJL34903.1"/>
    <property type="molecule type" value="Genomic_DNA"/>
</dbReference>
<evidence type="ECO:0000313" key="2">
    <source>
        <dbReference type="EMBL" id="AJL34903.1"/>
    </source>
</evidence>
<reference evidence="2" key="1">
    <citation type="submission" date="2013-07" db="EMBL/GenBank/DDBJ databases">
        <title>Complete sequence of a native Burkholderia pseudomallei plasmid.</title>
        <authorList>
            <person name="Stone J.K."/>
            <person name="Bollig M.C."/>
            <person name="Gibbons H.S."/>
            <person name="Mayo M."/>
            <person name="Currie B.J."/>
            <person name="Keim P."/>
            <person name="Tuanyok A."/>
        </authorList>
    </citation>
    <scope>NUCLEOTIDE SEQUENCE</scope>
    <source>
        <strain evidence="2">MSHR1950</strain>
        <plasmid evidence="2">pBPSE01</plasmid>
    </source>
</reference>
<protein>
    <submittedName>
        <fullName evidence="2">Uncharacterized protein</fullName>
    </submittedName>
</protein>
<name>A0A0C5BET6_BURPE</name>
<feature type="compositionally biased region" description="Low complexity" evidence="1">
    <location>
        <begin position="56"/>
        <end position="81"/>
    </location>
</feature>
<accession>A0A0C5BET6</accession>